<dbReference type="eggNOG" id="COG1413">
    <property type="taxonomic scope" value="Bacteria"/>
</dbReference>
<gene>
    <name evidence="2" type="ordered locus">KSE_14680</name>
</gene>
<accession>E4N7W5</accession>
<dbReference type="STRING" id="452652.KSE_14680"/>
<dbReference type="HOGENOM" id="CLU_023855_0_0_11"/>
<feature type="compositionally biased region" description="Basic residues" evidence="1">
    <location>
        <begin position="511"/>
        <end position="529"/>
    </location>
</feature>
<feature type="compositionally biased region" description="Basic residues" evidence="1">
    <location>
        <begin position="544"/>
        <end position="565"/>
    </location>
</feature>
<dbReference type="AlphaFoldDB" id="E4N7W5"/>
<dbReference type="Gene3D" id="1.25.10.10">
    <property type="entry name" value="Leucine-rich Repeat Variant"/>
    <property type="match status" value="2"/>
</dbReference>
<sequence>MLTGLAANPALPADLVDRLLARTGGRYTRQLAARTDLTAGQLATLLERHPTSTVLHQPLPRAEHHRLADHPDERVRVALVRAGAPDDRHLWERLAADPSPRVRTTLAESDRTPADLRARLARDPDPEVRAALAQWWPDAPEPVRRILLTDPEERVRAAACARYFRRLPHPVPPADLVPALLADPPTRAGAVPHCDPDTTDLDRLAADPDPEVRRALATHPRLPAAIRDRLAADPRATVRLAVFARPDTPDADRAALHDSLTGPFEPPGEDVDEETAIEIEIDRFEIGVGLWLLHLPWATADPLPHLDSPYAVIRRSAARAPGLPTEARARLLADPDNEVALAAAASSPDPIDLATAERLDREHRPPKRMHWRPADSHPLPVTALRRLATDPEPRMRQLALRDSELPAHLLERLAADPEQRVRHTAASHPGLTPASPRPHCARCSPTRPRRSPRPPPPTRHCRSRRCGRCWTPPGCDTTRPAEPGQDPARPAVGRTASAPSPRRPSPARTPPGRRPRGRCTGSRRPRRSGRPSPRGSARRSPPARPRRPPGWRPRPGRRSGRGRRR</sequence>
<feature type="region of interest" description="Disordered" evidence="1">
    <location>
        <begin position="414"/>
        <end position="565"/>
    </location>
</feature>
<protein>
    <recommendedName>
        <fullName evidence="4">Leucine rich repeat variant</fullName>
    </recommendedName>
</protein>
<dbReference type="KEGG" id="ksk:KSE_14680"/>
<dbReference type="EMBL" id="AP010968">
    <property type="protein sequence ID" value="BAJ27296.1"/>
    <property type="molecule type" value="Genomic_DNA"/>
</dbReference>
<evidence type="ECO:0000256" key="1">
    <source>
        <dbReference type="SAM" id="MobiDB-lite"/>
    </source>
</evidence>
<name>E4N7W5_KITSK</name>
<dbReference type="InterPro" id="IPR011989">
    <property type="entry name" value="ARM-like"/>
</dbReference>
<dbReference type="InterPro" id="IPR016024">
    <property type="entry name" value="ARM-type_fold"/>
</dbReference>
<evidence type="ECO:0000313" key="3">
    <source>
        <dbReference type="Proteomes" id="UP000007076"/>
    </source>
</evidence>
<organism evidence="2 3">
    <name type="scientific">Kitasatospora setae (strain ATCC 33774 / DSM 43861 / JCM 3304 / KCC A-0304 / NBRC 14216 / KM-6054)</name>
    <name type="common">Streptomyces setae</name>
    <dbReference type="NCBI Taxonomy" id="452652"/>
    <lineage>
        <taxon>Bacteria</taxon>
        <taxon>Bacillati</taxon>
        <taxon>Actinomycetota</taxon>
        <taxon>Actinomycetes</taxon>
        <taxon>Kitasatosporales</taxon>
        <taxon>Streptomycetaceae</taxon>
        <taxon>Kitasatospora</taxon>
    </lineage>
</organism>
<evidence type="ECO:0000313" key="2">
    <source>
        <dbReference type="EMBL" id="BAJ27296.1"/>
    </source>
</evidence>
<dbReference type="SUPFAM" id="SSF48371">
    <property type="entry name" value="ARM repeat"/>
    <property type="match status" value="3"/>
</dbReference>
<keyword evidence="3" id="KW-1185">Reference proteome</keyword>
<reference evidence="2 3" key="1">
    <citation type="journal article" date="2010" name="DNA Res.">
        <title>Genome sequence of Kitasatospora setae NBRC 14216T: an evolutionary snapshot of the family Streptomycetaceae.</title>
        <authorList>
            <person name="Ichikawa N."/>
            <person name="Oguchi A."/>
            <person name="Ikeda H."/>
            <person name="Ishikawa J."/>
            <person name="Kitani S."/>
            <person name="Watanabe Y."/>
            <person name="Nakamura S."/>
            <person name="Katano Y."/>
            <person name="Kishi E."/>
            <person name="Sasagawa M."/>
            <person name="Ankai A."/>
            <person name="Fukui S."/>
            <person name="Hashimoto Y."/>
            <person name="Kamata S."/>
            <person name="Otoguro M."/>
            <person name="Tanikawa S."/>
            <person name="Nihira T."/>
            <person name="Horinouchi S."/>
            <person name="Ohnishi Y."/>
            <person name="Hayakawa M."/>
            <person name="Kuzuyama T."/>
            <person name="Arisawa A."/>
            <person name="Nomoto F."/>
            <person name="Miura H."/>
            <person name="Takahashi Y."/>
            <person name="Fujita N."/>
        </authorList>
    </citation>
    <scope>NUCLEOTIDE SEQUENCE [LARGE SCALE GENOMIC DNA]</scope>
    <source>
        <strain evidence="3">ATCC 33774 / DSM 43861 / JCM 3304 / KCC A-0304 / NBRC 14216 / KM-6054</strain>
    </source>
</reference>
<proteinExistence type="predicted"/>
<dbReference type="Proteomes" id="UP000007076">
    <property type="component" value="Chromosome"/>
</dbReference>
<feature type="compositionally biased region" description="Low complexity" evidence="1">
    <location>
        <begin position="530"/>
        <end position="540"/>
    </location>
</feature>
<evidence type="ECO:0008006" key="4">
    <source>
        <dbReference type="Google" id="ProtNLM"/>
    </source>
</evidence>